<evidence type="ECO:0000313" key="7">
    <source>
        <dbReference type="Proteomes" id="UP000236379"/>
    </source>
</evidence>
<evidence type="ECO:0000256" key="1">
    <source>
        <dbReference type="ARBA" id="ARBA00009191"/>
    </source>
</evidence>
<feature type="region of interest" description="Disordered" evidence="4">
    <location>
        <begin position="33"/>
        <end position="65"/>
    </location>
</feature>
<evidence type="ECO:0000256" key="2">
    <source>
        <dbReference type="ARBA" id="ARBA00022553"/>
    </source>
</evidence>
<gene>
    <name evidence="6" type="ORF">CVO96_16815</name>
</gene>
<dbReference type="PANTHER" id="PTHR10426:SF88">
    <property type="entry name" value="ADIPOCYTE PLASMA MEMBRANE-ASSOCIATED PROTEIN HEMOMUCIN-RELATED"/>
    <property type="match status" value="1"/>
</dbReference>
<dbReference type="Pfam" id="PF20067">
    <property type="entry name" value="SSL_N"/>
    <property type="match status" value="1"/>
</dbReference>
<dbReference type="EMBL" id="PPPD01000002">
    <property type="protein sequence ID" value="PNY79916.1"/>
    <property type="molecule type" value="Genomic_DNA"/>
</dbReference>
<feature type="domain" description="Strictosidine synthase conserved region" evidence="5">
    <location>
        <begin position="155"/>
        <end position="242"/>
    </location>
</feature>
<dbReference type="GO" id="GO:0016787">
    <property type="term" value="F:hydrolase activity"/>
    <property type="evidence" value="ECO:0007669"/>
    <property type="project" value="TreeGrafter"/>
</dbReference>
<keyword evidence="2" id="KW-0597">Phosphoprotein</keyword>
<proteinExistence type="inferred from homology"/>
<reference evidence="6 7" key="1">
    <citation type="submission" date="2018-01" db="EMBL/GenBank/DDBJ databases">
        <title>Deinococcus koreensis sp. nov., a radiation-resistant bacterium isolated from river water.</title>
        <authorList>
            <person name="Choi A."/>
        </authorList>
    </citation>
    <scope>NUCLEOTIDE SEQUENCE [LARGE SCALE GENOMIC DNA]</scope>
    <source>
        <strain evidence="6 7">SJW1-2</strain>
    </source>
</reference>
<evidence type="ECO:0000313" key="6">
    <source>
        <dbReference type="EMBL" id="PNY79916.1"/>
    </source>
</evidence>
<evidence type="ECO:0000256" key="4">
    <source>
        <dbReference type="SAM" id="MobiDB-lite"/>
    </source>
</evidence>
<protein>
    <submittedName>
        <fullName evidence="6">Strictosidine synthase</fullName>
    </submittedName>
</protein>
<comment type="similarity">
    <text evidence="1">Belongs to the strictosidine synthase family.</text>
</comment>
<dbReference type="SUPFAM" id="SSF63829">
    <property type="entry name" value="Calcium-dependent phosphotriesterase"/>
    <property type="match status" value="1"/>
</dbReference>
<dbReference type="InterPro" id="IPR011042">
    <property type="entry name" value="6-blade_b-propeller_TolB-like"/>
</dbReference>
<dbReference type="Proteomes" id="UP000236379">
    <property type="component" value="Unassembled WGS sequence"/>
</dbReference>
<keyword evidence="7" id="KW-1185">Reference proteome</keyword>
<keyword evidence="3" id="KW-0325">Glycoprotein</keyword>
<dbReference type="Pfam" id="PF03088">
    <property type="entry name" value="Str_synth"/>
    <property type="match status" value="1"/>
</dbReference>
<dbReference type="AlphaFoldDB" id="A0A2K3UTR1"/>
<organism evidence="6 7">
    <name type="scientific">Deinococcus koreensis</name>
    <dbReference type="NCBI Taxonomy" id="2054903"/>
    <lineage>
        <taxon>Bacteria</taxon>
        <taxon>Thermotogati</taxon>
        <taxon>Deinococcota</taxon>
        <taxon>Deinococci</taxon>
        <taxon>Deinococcales</taxon>
        <taxon>Deinococcaceae</taxon>
        <taxon>Deinococcus</taxon>
    </lineage>
</organism>
<comment type="caution">
    <text evidence="6">The sequence shown here is derived from an EMBL/GenBank/DDBJ whole genome shotgun (WGS) entry which is preliminary data.</text>
</comment>
<dbReference type="InterPro" id="IPR018119">
    <property type="entry name" value="Strictosidine_synth_cons-reg"/>
</dbReference>
<evidence type="ECO:0000259" key="5">
    <source>
        <dbReference type="Pfam" id="PF03088"/>
    </source>
</evidence>
<sequence>MLLGLGALGGLAGLAWLRRTPAPIQARAWAGLPPAPPADSGPYADNGRLEGASLFDPVPGRRAPESTAVDAQGRVYASFDGGMVYRFAPDGTRPEPFADTGGRPLGLRLHPDGDLLVADALKGLLRCTPGGEVGRLATVTVLADSAQGLPLGFTDDLDIDSQGRYVYFTDASSRYRWPDELLDLLEHGGHGRVLRHDLQGGETTVLRSGLNFPNGVTLTADGSALLVTETGAACIHRLWLSGPQAGVWDVFVANLPGYPDNIRADGQGTYWVALPSRRTPLLDATARLPWLRDLVARLLAHVKLPLKEEALLVALDDQGQVVAYATGGGPGTYSYITQVLPHGGDLLLSSLHQPTVARIPLSQVRGERA</sequence>
<name>A0A2K3UTR1_9DEIO</name>
<dbReference type="GO" id="GO:0012505">
    <property type="term" value="C:endomembrane system"/>
    <property type="evidence" value="ECO:0007669"/>
    <property type="project" value="TreeGrafter"/>
</dbReference>
<dbReference type="Gene3D" id="2.120.10.30">
    <property type="entry name" value="TolB, C-terminal domain"/>
    <property type="match status" value="1"/>
</dbReference>
<dbReference type="OrthoDB" id="241638at2"/>
<dbReference type="PANTHER" id="PTHR10426">
    <property type="entry name" value="STRICTOSIDINE SYNTHASE-RELATED"/>
    <property type="match status" value="1"/>
</dbReference>
<evidence type="ECO:0000256" key="3">
    <source>
        <dbReference type="ARBA" id="ARBA00023180"/>
    </source>
</evidence>
<accession>A0A2K3UTR1</accession>